<keyword evidence="3" id="KW-1185">Reference proteome</keyword>
<gene>
    <name evidence="2" type="ORF">MICPUCDRAFT_33798</name>
</gene>
<evidence type="ECO:0000256" key="1">
    <source>
        <dbReference type="SAM" id="MobiDB-lite"/>
    </source>
</evidence>
<feature type="non-terminal residue" evidence="2">
    <location>
        <position position="1"/>
    </location>
</feature>
<accession>C1MU02</accession>
<evidence type="ECO:0000313" key="2">
    <source>
        <dbReference type="EMBL" id="EEH56243.1"/>
    </source>
</evidence>
<dbReference type="AlphaFoldDB" id="C1MU02"/>
<proteinExistence type="predicted"/>
<feature type="region of interest" description="Disordered" evidence="1">
    <location>
        <begin position="230"/>
        <end position="267"/>
    </location>
</feature>
<reference evidence="2 3" key="1">
    <citation type="journal article" date="2009" name="Science">
        <title>Green evolution and dynamic adaptations revealed by genomes of the marine picoeukaryotes Micromonas.</title>
        <authorList>
            <person name="Worden A.Z."/>
            <person name="Lee J.H."/>
            <person name="Mock T."/>
            <person name="Rouze P."/>
            <person name="Simmons M.P."/>
            <person name="Aerts A.L."/>
            <person name="Allen A.E."/>
            <person name="Cuvelier M.L."/>
            <person name="Derelle E."/>
            <person name="Everett M.V."/>
            <person name="Foulon E."/>
            <person name="Grimwood J."/>
            <person name="Gundlach H."/>
            <person name="Henrissat B."/>
            <person name="Napoli C."/>
            <person name="McDonald S.M."/>
            <person name="Parker M.S."/>
            <person name="Rombauts S."/>
            <person name="Salamov A."/>
            <person name="Von Dassow P."/>
            <person name="Badger J.H."/>
            <person name="Coutinho P.M."/>
            <person name="Demir E."/>
            <person name="Dubchak I."/>
            <person name="Gentemann C."/>
            <person name="Eikrem W."/>
            <person name="Gready J.E."/>
            <person name="John U."/>
            <person name="Lanier W."/>
            <person name="Lindquist E.A."/>
            <person name="Lucas S."/>
            <person name="Mayer K.F."/>
            <person name="Moreau H."/>
            <person name="Not F."/>
            <person name="Otillar R."/>
            <person name="Panaud O."/>
            <person name="Pangilinan J."/>
            <person name="Paulsen I."/>
            <person name="Piegu B."/>
            <person name="Poliakov A."/>
            <person name="Robbens S."/>
            <person name="Schmutz J."/>
            <person name="Toulza E."/>
            <person name="Wyss T."/>
            <person name="Zelensky A."/>
            <person name="Zhou K."/>
            <person name="Armbrust E.V."/>
            <person name="Bhattacharya D."/>
            <person name="Goodenough U.W."/>
            <person name="Van de Peer Y."/>
            <person name="Grigoriev I.V."/>
        </authorList>
    </citation>
    <scope>NUCLEOTIDE SEQUENCE [LARGE SCALE GENOMIC DNA]</scope>
    <source>
        <strain evidence="2 3">CCMP1545</strain>
    </source>
</reference>
<feature type="non-terminal residue" evidence="2">
    <location>
        <position position="267"/>
    </location>
</feature>
<feature type="region of interest" description="Disordered" evidence="1">
    <location>
        <begin position="1"/>
        <end position="217"/>
    </location>
</feature>
<feature type="compositionally biased region" description="Basic and acidic residues" evidence="1">
    <location>
        <begin position="129"/>
        <end position="165"/>
    </location>
</feature>
<feature type="compositionally biased region" description="Low complexity" evidence="1">
    <location>
        <begin position="242"/>
        <end position="254"/>
    </location>
</feature>
<dbReference type="RefSeq" id="XP_003059111.1">
    <property type="nucleotide sequence ID" value="XM_003059065.1"/>
</dbReference>
<dbReference type="KEGG" id="mpp:MICPUCDRAFT_33798"/>
<dbReference type="Proteomes" id="UP000001876">
    <property type="component" value="Unassembled WGS sequence"/>
</dbReference>
<evidence type="ECO:0000313" key="3">
    <source>
        <dbReference type="Proteomes" id="UP000001876"/>
    </source>
</evidence>
<name>C1MU02_MICPC</name>
<feature type="compositionally biased region" description="Basic and acidic residues" evidence="1">
    <location>
        <begin position="75"/>
        <end position="103"/>
    </location>
</feature>
<protein>
    <submittedName>
        <fullName evidence="2">Predicted protein</fullName>
    </submittedName>
</protein>
<feature type="compositionally biased region" description="Basic and acidic residues" evidence="1">
    <location>
        <begin position="37"/>
        <end position="50"/>
    </location>
</feature>
<feature type="compositionally biased region" description="Polar residues" evidence="1">
    <location>
        <begin position="60"/>
        <end position="70"/>
    </location>
</feature>
<sequence>GASQRGHAQAQKRHGETPQGSNGRRVHRPGESGGSARAREHAVQRAEVPRGGRRVHRSDQAQPGRSSRLLQPSRVLHEARRVQRSDEGCGKVHRARADVREGVHAQGPRGVLHEAVRQGAGDVPSRPRARPEQRRAEGRLATRDGRDPKGQHRAGERGGDERASGARDGGPGDSEHPSGPGDASGSERLRDGSEGGGGAPEEPGGDGEGAEAHQRGRRAGALIRCFDATRSIERGDADADESTAARLRRSSSSTVGQTRDVTRNIFA</sequence>
<dbReference type="GeneID" id="9684850"/>
<dbReference type="EMBL" id="GG663740">
    <property type="protein sequence ID" value="EEH56243.1"/>
    <property type="molecule type" value="Genomic_DNA"/>
</dbReference>
<organism evidence="3">
    <name type="scientific">Micromonas pusilla (strain CCMP1545)</name>
    <name type="common">Picoplanktonic green alga</name>
    <dbReference type="NCBI Taxonomy" id="564608"/>
    <lineage>
        <taxon>Eukaryota</taxon>
        <taxon>Viridiplantae</taxon>
        <taxon>Chlorophyta</taxon>
        <taxon>Mamiellophyceae</taxon>
        <taxon>Mamiellales</taxon>
        <taxon>Mamiellaceae</taxon>
        <taxon>Micromonas</taxon>
    </lineage>
</organism>